<proteinExistence type="predicted"/>
<sequence>MVRGEINFALNLSYGDAIFLQDSAGNNTALQNAFYMQYVVNGIILPILSVFGVFGNILTMVVLWRREMHSTTILFLRALVLTDTGIIVVVALTVTPFTLSFFHPGLWYFKDVIYPNVFTPVTYIVMVIQQCNVWITVSTPGLFSQFDFLFDPIVFIQWIAFGNTLFVTNSSVNFLIYTAVGRRFRKVLLKMFKKIFGQSVFSRSRNSGSSSDHELLETLRSTVHYRDSEVTQVNDIHKLEKIRLTS</sequence>
<dbReference type="InterPro" id="IPR052954">
    <property type="entry name" value="GPCR-Ligand_Int"/>
</dbReference>
<dbReference type="Gene3D" id="1.20.1070.10">
    <property type="entry name" value="Rhodopsin 7-helix transmembrane proteins"/>
    <property type="match status" value="1"/>
</dbReference>
<keyword evidence="3" id="KW-1133">Transmembrane helix</keyword>
<dbReference type="InParanoid" id="K1QTX7"/>
<dbReference type="PANTHER" id="PTHR46641">
    <property type="entry name" value="FMRFAMIDE RECEPTOR-RELATED"/>
    <property type="match status" value="1"/>
</dbReference>
<accession>K1QTX7</accession>
<name>K1QTX7_MAGGI</name>
<organism evidence="5">
    <name type="scientific">Magallana gigas</name>
    <name type="common">Pacific oyster</name>
    <name type="synonym">Crassostrea gigas</name>
    <dbReference type="NCBI Taxonomy" id="29159"/>
    <lineage>
        <taxon>Eukaryota</taxon>
        <taxon>Metazoa</taxon>
        <taxon>Spiralia</taxon>
        <taxon>Lophotrochozoa</taxon>
        <taxon>Mollusca</taxon>
        <taxon>Bivalvia</taxon>
        <taxon>Autobranchia</taxon>
        <taxon>Pteriomorphia</taxon>
        <taxon>Ostreida</taxon>
        <taxon>Ostreoidea</taxon>
        <taxon>Ostreidae</taxon>
        <taxon>Magallana</taxon>
    </lineage>
</organism>
<reference evidence="5" key="1">
    <citation type="journal article" date="2012" name="Nature">
        <title>The oyster genome reveals stress adaptation and complexity of shell formation.</title>
        <authorList>
            <person name="Zhang G."/>
            <person name="Fang X."/>
            <person name="Guo X."/>
            <person name="Li L."/>
            <person name="Luo R."/>
            <person name="Xu F."/>
            <person name="Yang P."/>
            <person name="Zhang L."/>
            <person name="Wang X."/>
            <person name="Qi H."/>
            <person name="Xiong Z."/>
            <person name="Que H."/>
            <person name="Xie Y."/>
            <person name="Holland P.W."/>
            <person name="Paps J."/>
            <person name="Zhu Y."/>
            <person name="Wu F."/>
            <person name="Chen Y."/>
            <person name="Wang J."/>
            <person name="Peng C."/>
            <person name="Meng J."/>
            <person name="Yang L."/>
            <person name="Liu J."/>
            <person name="Wen B."/>
            <person name="Zhang N."/>
            <person name="Huang Z."/>
            <person name="Zhu Q."/>
            <person name="Feng Y."/>
            <person name="Mount A."/>
            <person name="Hedgecock D."/>
            <person name="Xu Z."/>
            <person name="Liu Y."/>
            <person name="Domazet-Loso T."/>
            <person name="Du Y."/>
            <person name="Sun X."/>
            <person name="Zhang S."/>
            <person name="Liu B."/>
            <person name="Cheng P."/>
            <person name="Jiang X."/>
            <person name="Li J."/>
            <person name="Fan D."/>
            <person name="Wang W."/>
            <person name="Fu W."/>
            <person name="Wang T."/>
            <person name="Wang B."/>
            <person name="Zhang J."/>
            <person name="Peng Z."/>
            <person name="Li Y."/>
            <person name="Li N."/>
            <person name="Wang J."/>
            <person name="Chen M."/>
            <person name="He Y."/>
            <person name="Tan F."/>
            <person name="Song X."/>
            <person name="Zheng Q."/>
            <person name="Huang R."/>
            <person name="Yang H."/>
            <person name="Du X."/>
            <person name="Chen L."/>
            <person name="Yang M."/>
            <person name="Gaffney P.M."/>
            <person name="Wang S."/>
            <person name="Luo L."/>
            <person name="She Z."/>
            <person name="Ming Y."/>
            <person name="Huang W."/>
            <person name="Zhang S."/>
            <person name="Huang B."/>
            <person name="Zhang Y."/>
            <person name="Qu T."/>
            <person name="Ni P."/>
            <person name="Miao G."/>
            <person name="Wang J."/>
            <person name="Wang Q."/>
            <person name="Steinberg C.E."/>
            <person name="Wang H."/>
            <person name="Li N."/>
            <person name="Qian L."/>
            <person name="Zhang G."/>
            <person name="Li Y."/>
            <person name="Yang H."/>
            <person name="Liu X."/>
            <person name="Wang J."/>
            <person name="Yin Y."/>
            <person name="Wang J."/>
        </authorList>
    </citation>
    <scope>NUCLEOTIDE SEQUENCE [LARGE SCALE GENOMIC DNA]</scope>
    <source>
        <strain evidence="5">05x7-T-G4-1.051#20</strain>
    </source>
</reference>
<dbReference type="GO" id="GO:0004930">
    <property type="term" value="F:G protein-coupled receptor activity"/>
    <property type="evidence" value="ECO:0007669"/>
    <property type="project" value="InterPro"/>
</dbReference>
<keyword evidence="2" id="KW-0812">Transmembrane</keyword>
<dbReference type="PRINTS" id="PR00237">
    <property type="entry name" value="GPCRRHODOPSN"/>
</dbReference>
<evidence type="ECO:0000256" key="1">
    <source>
        <dbReference type="ARBA" id="ARBA00004370"/>
    </source>
</evidence>
<dbReference type="GO" id="GO:0016020">
    <property type="term" value="C:membrane"/>
    <property type="evidence" value="ECO:0007669"/>
    <property type="project" value="UniProtKB-SubCell"/>
</dbReference>
<evidence type="ECO:0000256" key="2">
    <source>
        <dbReference type="ARBA" id="ARBA00022692"/>
    </source>
</evidence>
<dbReference type="PANTHER" id="PTHR46641:SF2">
    <property type="entry name" value="FMRFAMIDE RECEPTOR"/>
    <property type="match status" value="1"/>
</dbReference>
<dbReference type="InterPro" id="IPR000276">
    <property type="entry name" value="GPCR_Rhodpsn"/>
</dbReference>
<comment type="subcellular location">
    <subcellularLocation>
        <location evidence="1">Membrane</location>
    </subcellularLocation>
</comment>
<keyword evidence="4" id="KW-0472">Membrane</keyword>
<evidence type="ECO:0000313" key="5">
    <source>
        <dbReference type="EMBL" id="EKC32425.1"/>
    </source>
</evidence>
<evidence type="ECO:0008006" key="6">
    <source>
        <dbReference type="Google" id="ProtNLM"/>
    </source>
</evidence>
<dbReference type="HOGENOM" id="CLU_1130038_0_0_1"/>
<evidence type="ECO:0000256" key="4">
    <source>
        <dbReference type="ARBA" id="ARBA00023136"/>
    </source>
</evidence>
<dbReference type="SUPFAM" id="SSF81321">
    <property type="entry name" value="Family A G protein-coupled receptor-like"/>
    <property type="match status" value="1"/>
</dbReference>
<evidence type="ECO:0000256" key="3">
    <source>
        <dbReference type="ARBA" id="ARBA00022989"/>
    </source>
</evidence>
<dbReference type="EMBL" id="JH818393">
    <property type="protein sequence ID" value="EKC32425.1"/>
    <property type="molecule type" value="Genomic_DNA"/>
</dbReference>
<gene>
    <name evidence="5" type="ORF">CGI_10006868</name>
</gene>
<dbReference type="AlphaFoldDB" id="K1QTX7"/>
<protein>
    <recommendedName>
        <fullName evidence="6">FMRFamide receptor</fullName>
    </recommendedName>
</protein>